<name>A0ABQ3H2U1_9NEIS</name>
<dbReference type="RefSeq" id="WP_189460592.1">
    <property type="nucleotide sequence ID" value="NZ_BMYO01000005.1"/>
</dbReference>
<dbReference type="PROSITE" id="PS51708">
    <property type="entry name" value="CHAD"/>
    <property type="match status" value="1"/>
</dbReference>
<dbReference type="PANTHER" id="PTHR39339:SF1">
    <property type="entry name" value="CHAD DOMAIN-CONTAINING PROTEIN"/>
    <property type="match status" value="1"/>
</dbReference>
<protein>
    <recommendedName>
        <fullName evidence="1">CHAD domain-containing protein</fullName>
    </recommendedName>
</protein>
<dbReference type="Proteomes" id="UP000604737">
    <property type="component" value="Unassembled WGS sequence"/>
</dbReference>
<evidence type="ECO:0000313" key="2">
    <source>
        <dbReference type="EMBL" id="GHD63569.1"/>
    </source>
</evidence>
<dbReference type="SMART" id="SM00880">
    <property type="entry name" value="CHAD"/>
    <property type="match status" value="1"/>
</dbReference>
<dbReference type="PANTHER" id="PTHR39339">
    <property type="entry name" value="SLR1444 PROTEIN"/>
    <property type="match status" value="1"/>
</dbReference>
<dbReference type="Gene3D" id="1.40.20.10">
    <property type="entry name" value="CHAD domain"/>
    <property type="match status" value="1"/>
</dbReference>
<sequence>MNRLRRWQRRLRRDALAIEAAYAALQAGSDDPEALHTLRVAVRGLRASLAPFAARPDIAIIRAELGALAHDTNVLRDDEVVLALLATLPGSGALLATLTPAAEQTTLVTVLTLHGTAIDTLHLRVLQAVDALDQTRLEAGSRLATRRARRKMHRTLEQLTPATPASQWHAARLLVKKARYLHDGQALWLDKRWQRFGPQCKPAQEALGHLHDLDVLHQRYGGQFDPALAEAWQAARHHGLANADAAVWALARVLKG</sequence>
<dbReference type="InterPro" id="IPR038186">
    <property type="entry name" value="CHAD_dom_sf"/>
</dbReference>
<dbReference type="EMBL" id="BMYO01000005">
    <property type="protein sequence ID" value="GHD63569.1"/>
    <property type="molecule type" value="Genomic_DNA"/>
</dbReference>
<dbReference type="Pfam" id="PF05235">
    <property type="entry name" value="CHAD"/>
    <property type="match status" value="1"/>
</dbReference>
<proteinExistence type="predicted"/>
<accession>A0ABQ3H2U1</accession>
<comment type="caution">
    <text evidence="2">The sequence shown here is derived from an EMBL/GenBank/DDBJ whole genome shotgun (WGS) entry which is preliminary data.</text>
</comment>
<reference evidence="3" key="1">
    <citation type="journal article" date="2019" name="Int. J. Syst. Evol. Microbiol.">
        <title>The Global Catalogue of Microorganisms (GCM) 10K type strain sequencing project: providing services to taxonomists for standard genome sequencing and annotation.</title>
        <authorList>
            <consortium name="The Broad Institute Genomics Platform"/>
            <consortium name="The Broad Institute Genome Sequencing Center for Infectious Disease"/>
            <person name="Wu L."/>
            <person name="Ma J."/>
        </authorList>
    </citation>
    <scope>NUCLEOTIDE SEQUENCE [LARGE SCALE GENOMIC DNA]</scope>
    <source>
        <strain evidence="3">KCTC 23701</strain>
    </source>
</reference>
<dbReference type="InterPro" id="IPR007899">
    <property type="entry name" value="CHAD_dom"/>
</dbReference>
<gene>
    <name evidence="2" type="ORF">GCM10007350_21210</name>
</gene>
<evidence type="ECO:0000313" key="3">
    <source>
        <dbReference type="Proteomes" id="UP000604737"/>
    </source>
</evidence>
<evidence type="ECO:0000259" key="1">
    <source>
        <dbReference type="PROSITE" id="PS51708"/>
    </source>
</evidence>
<feature type="domain" description="CHAD" evidence="1">
    <location>
        <begin position="1"/>
        <end position="256"/>
    </location>
</feature>
<keyword evidence="3" id="KW-1185">Reference proteome</keyword>
<organism evidence="2 3">
    <name type="scientific">Jeongeupia chitinilytica</name>
    <dbReference type="NCBI Taxonomy" id="1041641"/>
    <lineage>
        <taxon>Bacteria</taxon>
        <taxon>Pseudomonadati</taxon>
        <taxon>Pseudomonadota</taxon>
        <taxon>Betaproteobacteria</taxon>
        <taxon>Neisseriales</taxon>
        <taxon>Chitinibacteraceae</taxon>
        <taxon>Jeongeupia</taxon>
    </lineage>
</organism>